<feature type="compositionally biased region" description="Polar residues" evidence="1">
    <location>
        <begin position="20"/>
        <end position="31"/>
    </location>
</feature>
<dbReference type="EnsemblMetazoa" id="AMEM002898-RA">
    <property type="protein sequence ID" value="AMEM002898-PA"/>
    <property type="gene ID" value="AMEM002898"/>
</dbReference>
<organism evidence="2 3">
    <name type="scientific">Anopheles merus</name>
    <name type="common">Mosquito</name>
    <dbReference type="NCBI Taxonomy" id="30066"/>
    <lineage>
        <taxon>Eukaryota</taxon>
        <taxon>Metazoa</taxon>
        <taxon>Ecdysozoa</taxon>
        <taxon>Arthropoda</taxon>
        <taxon>Hexapoda</taxon>
        <taxon>Insecta</taxon>
        <taxon>Pterygota</taxon>
        <taxon>Neoptera</taxon>
        <taxon>Endopterygota</taxon>
        <taxon>Diptera</taxon>
        <taxon>Nematocera</taxon>
        <taxon>Culicoidea</taxon>
        <taxon>Culicidae</taxon>
        <taxon>Anophelinae</taxon>
        <taxon>Anopheles</taxon>
    </lineage>
</organism>
<reference evidence="2" key="1">
    <citation type="submission" date="2020-05" db="UniProtKB">
        <authorList>
            <consortium name="EnsemblMetazoa"/>
        </authorList>
    </citation>
    <scope>IDENTIFICATION</scope>
    <source>
        <strain evidence="2">MAF</strain>
    </source>
</reference>
<proteinExistence type="predicted"/>
<name>A0A182USJ6_ANOME</name>
<protein>
    <submittedName>
        <fullName evidence="2">Uncharacterized protein</fullName>
    </submittedName>
</protein>
<accession>A0A182USJ6</accession>
<keyword evidence="3" id="KW-1185">Reference proteome</keyword>
<evidence type="ECO:0000313" key="2">
    <source>
        <dbReference type="EnsemblMetazoa" id="AMEM002898-PA"/>
    </source>
</evidence>
<evidence type="ECO:0000256" key="1">
    <source>
        <dbReference type="SAM" id="MobiDB-lite"/>
    </source>
</evidence>
<dbReference type="AlphaFoldDB" id="A0A182USJ6"/>
<sequence length="106" mass="11110">MRVIVTNSPALFGICTVGTGSPRSDRTTTGLGMSESPSLSRSYSMSSRSGSSTAAAPLLLCPLLLDAVEIQHARNLGLITIAFNSPLPRTIDTTSVGSSRNELRKS</sequence>
<dbReference type="VEuPathDB" id="VectorBase:AMEM002898"/>
<evidence type="ECO:0000313" key="3">
    <source>
        <dbReference type="Proteomes" id="UP000075903"/>
    </source>
</evidence>
<dbReference type="Proteomes" id="UP000075903">
    <property type="component" value="Unassembled WGS sequence"/>
</dbReference>
<feature type="compositionally biased region" description="Low complexity" evidence="1">
    <location>
        <begin position="34"/>
        <end position="51"/>
    </location>
</feature>
<feature type="region of interest" description="Disordered" evidence="1">
    <location>
        <begin position="20"/>
        <end position="51"/>
    </location>
</feature>